<dbReference type="EMBL" id="JAPEQV010000003">
    <property type="protein sequence ID" value="MDF2311855.1"/>
    <property type="molecule type" value="Genomic_DNA"/>
</dbReference>
<evidence type="ECO:0000313" key="4">
    <source>
        <dbReference type="EMBL" id="PRO94853.1"/>
    </source>
</evidence>
<dbReference type="Proteomes" id="UP001151834">
    <property type="component" value="Unassembled WGS sequence"/>
</dbReference>
<dbReference type="Proteomes" id="UP000281061">
    <property type="component" value="Unassembled WGS sequence"/>
</dbReference>
<name>A0A2S9VK05_LACPE</name>
<organism evidence="2 10">
    <name type="scientific">Lactiplantibacillus pentosus</name>
    <name type="common">Lactobacillus pentosus</name>
    <dbReference type="NCBI Taxonomy" id="1589"/>
    <lineage>
        <taxon>Bacteria</taxon>
        <taxon>Bacillati</taxon>
        <taxon>Bacillota</taxon>
        <taxon>Bacilli</taxon>
        <taxon>Lactobacillales</taxon>
        <taxon>Lactobacillaceae</taxon>
        <taxon>Lactiplantibacillus</taxon>
    </lineage>
</organism>
<reference evidence="4 7" key="1">
    <citation type="submission" date="2018-03" db="EMBL/GenBank/DDBJ databases">
        <title>Draft Genome Sequences of six Lactobacillus pentosus Strains Isolated from Brines of Traditionally Fermented Spanish-Style Green Table Olives.</title>
        <authorList>
            <person name="Calero-Delgado B."/>
            <person name="Martin-Platero A.M."/>
            <person name="Perez-Pulido A.J."/>
            <person name="Benitez-Cabello A."/>
            <person name="Casimiro-Soriguer C.S."/>
            <person name="Martinez-Bueno M."/>
            <person name="Arroyo-Lopez F.N."/>
            <person name="Rodriguez-Gomez F."/>
            <person name="Bautista-Gallego J."/>
            <person name="Garrido-Fernandez A."/>
            <person name="Jimenez-Diaz R."/>
        </authorList>
    </citation>
    <scope>NUCLEOTIDE SEQUENCE [LARGE SCALE GENOMIC DNA]</scope>
    <source>
        <strain evidence="4 7">IG2</strain>
    </source>
</reference>
<dbReference type="RefSeq" id="WP_016058354.1">
    <property type="nucleotide sequence ID" value="NZ_BOUG01000001.1"/>
</dbReference>
<keyword evidence="7" id="KW-1185">Reference proteome</keyword>
<dbReference type="EMBL" id="JAVLAO010000001">
    <property type="protein sequence ID" value="MDT7040054.1"/>
    <property type="molecule type" value="Genomic_DNA"/>
</dbReference>
<evidence type="ECO:0000313" key="8">
    <source>
        <dbReference type="Proteomes" id="UP000276249"/>
    </source>
</evidence>
<sequence length="108" mass="12237">MDGLDKLVSDFDRMSNNAKELDGDHKVSFENLFTNDFLNKYTSFKTTGDLLSAIPADNVKSFDDFDKPVVDEIINKNSQFSSFTEMRDEAIEFYVLNGLSNGTSFDIQ</sequence>
<dbReference type="EMBL" id="PVOB01000123">
    <property type="protein sequence ID" value="PRO94853.1"/>
    <property type="molecule type" value="Genomic_DNA"/>
</dbReference>
<gene>
    <name evidence="4" type="ORF">C6Y08_07800</name>
    <name evidence="6" type="ORF">D6U17_14825</name>
    <name evidence="5" type="ORF">D6U18_11395</name>
    <name evidence="1" type="ORF">OOJ94_03385</name>
    <name evidence="2" type="ORF">RI536_10070</name>
    <name evidence="3" type="ORF">RI555_13910</name>
</gene>
<dbReference type="Proteomes" id="UP000238378">
    <property type="component" value="Unassembled WGS sequence"/>
</dbReference>
<evidence type="ECO:0000313" key="6">
    <source>
        <dbReference type="EMBL" id="RMW52152.1"/>
    </source>
</evidence>
<dbReference type="Proteomes" id="UP001267003">
    <property type="component" value="Unassembled WGS sequence"/>
</dbReference>
<reference evidence="8 9" key="2">
    <citation type="submission" date="2018-10" db="EMBL/GenBank/DDBJ databases">
        <title>Genome sequences of five Lactobacillus pentosus strains isolated from brines of traditionally fermented spanish-style green table olives and differences between them.</title>
        <authorList>
            <person name="Jimenez Diaz R."/>
        </authorList>
    </citation>
    <scope>NUCLEOTIDE SEQUENCE [LARGE SCALE GENOMIC DNA]</scope>
    <source>
        <strain evidence="5 8">IG10</strain>
        <strain evidence="6 9">IG8</strain>
    </source>
</reference>
<dbReference type="Proteomes" id="UP001263852">
    <property type="component" value="Unassembled WGS sequence"/>
</dbReference>
<dbReference type="Proteomes" id="UP000276249">
    <property type="component" value="Unassembled WGS sequence"/>
</dbReference>
<evidence type="ECO:0000313" key="3">
    <source>
        <dbReference type="EMBL" id="MDT7040054.1"/>
    </source>
</evidence>
<evidence type="ECO:0000313" key="9">
    <source>
        <dbReference type="Proteomes" id="UP000281061"/>
    </source>
</evidence>
<proteinExistence type="predicted"/>
<dbReference type="EMBL" id="RDCJ01000100">
    <property type="protein sequence ID" value="RMW46115.1"/>
    <property type="molecule type" value="Genomic_DNA"/>
</dbReference>
<comment type="caution">
    <text evidence="2">The sequence shown here is derived from an EMBL/GenBank/DDBJ whole genome shotgun (WGS) entry which is preliminary data.</text>
</comment>
<dbReference type="EMBL" id="JAVLAQ010000001">
    <property type="protein sequence ID" value="MDT6990437.1"/>
    <property type="molecule type" value="Genomic_DNA"/>
</dbReference>
<reference evidence="2" key="5">
    <citation type="submission" date="2023-08" db="EMBL/GenBank/DDBJ databases">
        <authorList>
            <person name="Page C.A."/>
            <person name="Perez-Diaz I.M."/>
        </authorList>
    </citation>
    <scope>NUCLEOTIDE SEQUENCE</scope>
    <source>
        <strain evidence="3">1.8.9</strain>
        <strain evidence="2">7.8.46</strain>
    </source>
</reference>
<evidence type="ECO:0000313" key="2">
    <source>
        <dbReference type="EMBL" id="MDT6990437.1"/>
    </source>
</evidence>
<reference evidence="1" key="4">
    <citation type="journal article" date="2023" name="Front Nutr">
        <title>Lactiplantibacillus pentosus P2020 protects the hyperuricemia and renal inflammation in mice.</title>
        <authorList>
            <person name="Wang Z."/>
            <person name="Song L."/>
            <person name="Li X."/>
            <person name="Xiao Y."/>
            <person name="Huang Y."/>
            <person name="Zhang Y."/>
            <person name="Li J."/>
            <person name="Li M."/>
            <person name="Ren Z."/>
        </authorList>
    </citation>
    <scope>NUCLEOTIDE SEQUENCE</scope>
    <source>
        <strain evidence="1">P2000</strain>
    </source>
</reference>
<reference evidence="1" key="3">
    <citation type="submission" date="2022-11" db="EMBL/GenBank/DDBJ databases">
        <authorList>
            <person name="Wang Z."/>
        </authorList>
    </citation>
    <scope>NUCLEOTIDE SEQUENCE</scope>
    <source>
        <strain evidence="1">P2000</strain>
    </source>
</reference>
<dbReference type="EMBL" id="RDCL01000093">
    <property type="protein sequence ID" value="RMW52152.1"/>
    <property type="molecule type" value="Genomic_DNA"/>
</dbReference>
<evidence type="ECO:0000313" key="1">
    <source>
        <dbReference type="EMBL" id="MDF2311855.1"/>
    </source>
</evidence>
<evidence type="ECO:0000313" key="7">
    <source>
        <dbReference type="Proteomes" id="UP000238378"/>
    </source>
</evidence>
<dbReference type="AlphaFoldDB" id="A0A2S9VK05"/>
<protein>
    <submittedName>
        <fullName evidence="2">RNA polymerase III</fullName>
    </submittedName>
</protein>
<evidence type="ECO:0000313" key="5">
    <source>
        <dbReference type="EMBL" id="RMW46115.1"/>
    </source>
</evidence>
<accession>A0A2S9VK05</accession>
<evidence type="ECO:0000313" key="10">
    <source>
        <dbReference type="Proteomes" id="UP001267003"/>
    </source>
</evidence>